<name>A0A937F9P0_9BACT</name>
<evidence type="ECO:0000313" key="2">
    <source>
        <dbReference type="EMBL" id="MBL3658881.1"/>
    </source>
</evidence>
<reference evidence="2" key="1">
    <citation type="submission" date="2021-01" db="EMBL/GenBank/DDBJ databases">
        <title>Fulvivirga kasyanovii gen. nov., sp nov., a novel member of the phylum Bacteroidetes isolated from seawater in a mussel farm.</title>
        <authorList>
            <person name="Zhao L.-H."/>
            <person name="Wang Z.-J."/>
        </authorList>
    </citation>
    <scope>NUCLEOTIDE SEQUENCE</scope>
    <source>
        <strain evidence="2">2943</strain>
    </source>
</reference>
<evidence type="ECO:0000256" key="1">
    <source>
        <dbReference type="SAM" id="Phobius"/>
    </source>
</evidence>
<keyword evidence="1" id="KW-0812">Transmembrane</keyword>
<comment type="caution">
    <text evidence="2">The sequence shown here is derived from an EMBL/GenBank/DDBJ whole genome shotgun (WGS) entry which is preliminary data.</text>
</comment>
<evidence type="ECO:0000313" key="3">
    <source>
        <dbReference type="Proteomes" id="UP000659388"/>
    </source>
</evidence>
<feature type="transmembrane region" description="Helical" evidence="1">
    <location>
        <begin position="20"/>
        <end position="42"/>
    </location>
</feature>
<accession>A0A937F9P0</accession>
<feature type="transmembrane region" description="Helical" evidence="1">
    <location>
        <begin position="62"/>
        <end position="92"/>
    </location>
</feature>
<dbReference type="EMBL" id="JAESIY010000019">
    <property type="protein sequence ID" value="MBL3658881.1"/>
    <property type="molecule type" value="Genomic_DNA"/>
</dbReference>
<gene>
    <name evidence="2" type="ORF">JL102_22220</name>
</gene>
<feature type="transmembrane region" description="Helical" evidence="1">
    <location>
        <begin position="209"/>
        <end position="226"/>
    </location>
</feature>
<dbReference type="AlphaFoldDB" id="A0A937F9P0"/>
<keyword evidence="3" id="KW-1185">Reference proteome</keyword>
<dbReference type="Proteomes" id="UP000659388">
    <property type="component" value="Unassembled WGS sequence"/>
</dbReference>
<keyword evidence="1" id="KW-1133">Transmembrane helix</keyword>
<protein>
    <submittedName>
        <fullName evidence="2">Uncharacterized protein</fullName>
    </submittedName>
</protein>
<proteinExistence type="predicted"/>
<organism evidence="2 3">
    <name type="scientific">Fulvivirga sediminis</name>
    <dbReference type="NCBI Taxonomy" id="2803949"/>
    <lineage>
        <taxon>Bacteria</taxon>
        <taxon>Pseudomonadati</taxon>
        <taxon>Bacteroidota</taxon>
        <taxon>Cytophagia</taxon>
        <taxon>Cytophagales</taxon>
        <taxon>Fulvivirgaceae</taxon>
        <taxon>Fulvivirga</taxon>
    </lineage>
</organism>
<dbReference type="RefSeq" id="WP_202246675.1">
    <property type="nucleotide sequence ID" value="NZ_JAESIY010000019.1"/>
</dbReference>
<keyword evidence="1" id="KW-0472">Membrane</keyword>
<sequence length="227" mass="25137">MKKIILDISKILAKSFFKWLSTIAIGLGLSLMAFTIGTILVINAAGDGPGYPGAAHTGGLGAIMGVIILFSTDFWAMLLATLSLLVFPFLYLNIANKAALHGAVYLLWKNNMETWITEKFTFYVKKIVSKENSIAKNIDDKATVKARLINSIRSDQSTSKWQKKVLTYVLKKIKLEDIDTLADDEKVSDFITKKILDFVSDIGAPSNKFLIITLLIHLLLIPIALIF</sequence>